<evidence type="ECO:0000313" key="3">
    <source>
        <dbReference type="Proteomes" id="UP000199103"/>
    </source>
</evidence>
<dbReference type="EMBL" id="LT629772">
    <property type="protein sequence ID" value="SDT31625.1"/>
    <property type="molecule type" value="Genomic_DNA"/>
</dbReference>
<dbReference type="STRING" id="630515.SAMN04489812_5145"/>
<dbReference type="OrthoDB" id="5147328at2"/>
<name>A0A1H1ZCV8_9ACTN</name>
<protein>
    <submittedName>
        <fullName evidence="2">Secernin</fullName>
    </submittedName>
</protein>
<dbReference type="Gene3D" id="3.60.60.10">
    <property type="entry name" value="Penicillin V Acylase, Chain A"/>
    <property type="match status" value="1"/>
</dbReference>
<dbReference type="PANTHER" id="PTHR12994:SF17">
    <property type="entry name" value="LD30995P"/>
    <property type="match status" value="1"/>
</dbReference>
<dbReference type="GO" id="GO:0006508">
    <property type="term" value="P:proteolysis"/>
    <property type="evidence" value="ECO:0007669"/>
    <property type="project" value="InterPro"/>
</dbReference>
<dbReference type="Proteomes" id="UP000199103">
    <property type="component" value="Chromosome I"/>
</dbReference>
<dbReference type="AlphaFoldDB" id="A0A1H1ZCV8"/>
<dbReference type="PANTHER" id="PTHR12994">
    <property type="entry name" value="SECERNIN"/>
    <property type="match status" value="1"/>
</dbReference>
<evidence type="ECO:0000256" key="1">
    <source>
        <dbReference type="SAM" id="MobiDB-lite"/>
    </source>
</evidence>
<keyword evidence="3" id="KW-1185">Reference proteome</keyword>
<feature type="region of interest" description="Disordered" evidence="1">
    <location>
        <begin position="1"/>
        <end position="21"/>
    </location>
</feature>
<proteinExistence type="predicted"/>
<accession>A0A1H1ZCV8</accession>
<dbReference type="InterPro" id="IPR005322">
    <property type="entry name" value="Peptidase_C69"/>
</dbReference>
<organism evidence="2 3">
    <name type="scientific">Microlunatus soli</name>
    <dbReference type="NCBI Taxonomy" id="630515"/>
    <lineage>
        <taxon>Bacteria</taxon>
        <taxon>Bacillati</taxon>
        <taxon>Actinomycetota</taxon>
        <taxon>Actinomycetes</taxon>
        <taxon>Propionibacteriales</taxon>
        <taxon>Propionibacteriaceae</taxon>
        <taxon>Microlunatus</taxon>
    </lineage>
</organism>
<dbReference type="GO" id="GO:0070004">
    <property type="term" value="F:cysteine-type exopeptidase activity"/>
    <property type="evidence" value="ECO:0007669"/>
    <property type="project" value="InterPro"/>
</dbReference>
<sequence length="489" mass="52716">MSEHRTVPESPDPDPARRPWSCDTFVALPDATRDGRLLFGKNSDRPARETQPVRRFPARQGNGVLQLAYCRIDDAVPTFEHLGSGPYWCWGHEIGLNSRGVVIGNEALFTRDLASTAQADRTAIATGVTRPSPGLLGMELLRLGLERGGSAEEAVEVIIGLLRRYGQWAAGTISTDRAAAAYDNSYVVADADRAFLLETSGRDWAIRRVETGIAALSNQPTIRTDWSRLADGLIERAESLGWPGRDRADSSVQDCAGPDVWDFAEAVTDPGTPLQLSQIRLQRSRQLLADGMTAGGVDWETAHSVLADHYEGSFLDGPAFNAARPDFLTLCMHDSPAGFTWGNTAASVIAVPGAPTPYWWWAPTTPCTSVYLPIAVGTDPPPALGTAGSASGTGPNPELASVDGPAPGSYWWTFALLLEAVCGNPDGTRYADRQPRVREILDPLQDRFLADAAELESRGAPAEDWQHLTRRCAAAAQAAVDRLLADFAD</sequence>
<reference evidence="2 3" key="1">
    <citation type="submission" date="2016-10" db="EMBL/GenBank/DDBJ databases">
        <authorList>
            <person name="de Groot N.N."/>
        </authorList>
    </citation>
    <scope>NUCLEOTIDE SEQUENCE [LARGE SCALE GENOMIC DNA]</scope>
    <source>
        <strain evidence="2 3">DSM 21800</strain>
    </source>
</reference>
<gene>
    <name evidence="2" type="ORF">SAMN04489812_5145</name>
</gene>
<evidence type="ECO:0000313" key="2">
    <source>
        <dbReference type="EMBL" id="SDT31625.1"/>
    </source>
</evidence>
<dbReference type="GO" id="GO:0016805">
    <property type="term" value="F:dipeptidase activity"/>
    <property type="evidence" value="ECO:0007669"/>
    <property type="project" value="InterPro"/>
</dbReference>
<dbReference type="RefSeq" id="WP_091528905.1">
    <property type="nucleotide sequence ID" value="NZ_LT629772.1"/>
</dbReference>